<dbReference type="EMBL" id="MCFL01000030">
    <property type="protein sequence ID" value="ORZ34240.1"/>
    <property type="molecule type" value="Genomic_DNA"/>
</dbReference>
<dbReference type="Proteomes" id="UP000193411">
    <property type="component" value="Unassembled WGS sequence"/>
</dbReference>
<evidence type="ECO:0000313" key="2">
    <source>
        <dbReference type="Proteomes" id="UP000193411"/>
    </source>
</evidence>
<gene>
    <name evidence="1" type="ORF">BCR44DRAFT_1436836</name>
</gene>
<evidence type="ECO:0000313" key="1">
    <source>
        <dbReference type="EMBL" id="ORZ34240.1"/>
    </source>
</evidence>
<dbReference type="AlphaFoldDB" id="A0A1Y2HI17"/>
<keyword evidence="2" id="KW-1185">Reference proteome</keyword>
<protein>
    <submittedName>
        <fullName evidence="1">Uncharacterized protein</fullName>
    </submittedName>
</protein>
<organism evidence="1 2">
    <name type="scientific">Catenaria anguillulae PL171</name>
    <dbReference type="NCBI Taxonomy" id="765915"/>
    <lineage>
        <taxon>Eukaryota</taxon>
        <taxon>Fungi</taxon>
        <taxon>Fungi incertae sedis</taxon>
        <taxon>Blastocladiomycota</taxon>
        <taxon>Blastocladiomycetes</taxon>
        <taxon>Blastocladiales</taxon>
        <taxon>Catenariaceae</taxon>
        <taxon>Catenaria</taxon>
    </lineage>
</organism>
<accession>A0A1Y2HI17</accession>
<feature type="non-terminal residue" evidence="1">
    <location>
        <position position="1"/>
    </location>
</feature>
<comment type="caution">
    <text evidence="1">The sequence shown here is derived from an EMBL/GenBank/DDBJ whole genome shotgun (WGS) entry which is preliminary data.</text>
</comment>
<name>A0A1Y2HI17_9FUNG</name>
<sequence length="435" mass="47843">HAVAHFRRLTALRPTPSASSPLRLHLQHHKPRTSPFTTTSQSQTQTQAQARAIADAKRRAILREDFRLPLRLLKGLLLLLTVSGGTLTLHTLAVHTFAEHSSPTPAALDFWTRTHLRRAYMLEHFQHDPYTALKYVQKAVEEEAKWAQEKGWAMWKKEYLQLVMRLAHAYLLARRVDEAARVVARVSEELHAKLVVETTTTDKGQEQGEHSVQIARLAKLLVQVDGKLAGLYVRMGQAEVAREVAADAVVAGALMAWADACKAGYLAQASEEARVQAVRGYEEVLAMTSAQNLSVDVATDQGMPQLVPAACMAAIASYHLGDLLTTQRYRALSPAKIPEPASPSATLSSSPHVTDILTHFQSALSLASMRPNARQCQECQAATFSTVGQVFFREGDEIARQVGDVEGEEACERGLKHVGVAVEAVKEDVTEEERA</sequence>
<dbReference type="OrthoDB" id="5565352at2759"/>
<reference evidence="1 2" key="1">
    <citation type="submission" date="2016-07" db="EMBL/GenBank/DDBJ databases">
        <title>Pervasive Adenine N6-methylation of Active Genes in Fungi.</title>
        <authorList>
            <consortium name="DOE Joint Genome Institute"/>
            <person name="Mondo S.J."/>
            <person name="Dannebaum R.O."/>
            <person name="Kuo R.C."/>
            <person name="Labutti K."/>
            <person name="Haridas S."/>
            <person name="Kuo A."/>
            <person name="Salamov A."/>
            <person name="Ahrendt S.R."/>
            <person name="Lipzen A."/>
            <person name="Sullivan W."/>
            <person name="Andreopoulos W.B."/>
            <person name="Clum A."/>
            <person name="Lindquist E."/>
            <person name="Daum C."/>
            <person name="Ramamoorthy G.K."/>
            <person name="Gryganskyi A."/>
            <person name="Culley D."/>
            <person name="Magnuson J.K."/>
            <person name="James T.Y."/>
            <person name="O'Malley M.A."/>
            <person name="Stajich J.E."/>
            <person name="Spatafora J.W."/>
            <person name="Visel A."/>
            <person name="Grigoriev I.V."/>
        </authorList>
    </citation>
    <scope>NUCLEOTIDE SEQUENCE [LARGE SCALE GENOMIC DNA]</scope>
    <source>
        <strain evidence="1 2">PL171</strain>
    </source>
</reference>
<proteinExistence type="predicted"/>